<keyword evidence="3 4" id="KW-0620">Polyamine biosynthesis</keyword>
<accession>A0A4V3AMW7</accession>
<feature type="region of interest" description="Disordered" evidence="5">
    <location>
        <begin position="1"/>
        <end position="26"/>
    </location>
</feature>
<comment type="similarity">
    <text evidence="1">Belongs to the spermidine/spermine synthase family.</text>
</comment>
<dbReference type="RefSeq" id="WP_133320187.1">
    <property type="nucleotide sequence ID" value="NZ_SMTF01000001.1"/>
</dbReference>
<dbReference type="AlphaFoldDB" id="A0A4V3AMW7"/>
<dbReference type="PROSITE" id="PS51006">
    <property type="entry name" value="PABS_2"/>
    <property type="match status" value="1"/>
</dbReference>
<dbReference type="InterPro" id="IPR029063">
    <property type="entry name" value="SAM-dependent_MTases_sf"/>
</dbReference>
<organism evidence="7 8">
    <name type="scientific">Luteimonas aestuarii</name>
    <dbReference type="NCBI Taxonomy" id="453837"/>
    <lineage>
        <taxon>Bacteria</taxon>
        <taxon>Pseudomonadati</taxon>
        <taxon>Pseudomonadota</taxon>
        <taxon>Gammaproteobacteria</taxon>
        <taxon>Lysobacterales</taxon>
        <taxon>Lysobacteraceae</taxon>
        <taxon>Luteimonas</taxon>
    </lineage>
</organism>
<proteinExistence type="inferred from homology"/>
<dbReference type="InterPro" id="IPR030374">
    <property type="entry name" value="PABS"/>
</dbReference>
<dbReference type="OrthoDB" id="117774at2"/>
<sequence length="266" mass="29621">MGKDDTGVRRGRSRWLPSPDAEGGSTAVSTLFKRGWRHTELKFAGTVTQSRMLTFRPHHLLVPYTRTMMAALLLQPHVDCIGMIGLGGGSQVKFCRRYLPGVRLEVVENNPAVVAMRRRFRIPDDDACLQVFVEDGATFLGTRPGRYDLLLVDAYDPQGIPPALSTQRWYDDCRNALAPDGVLATNLFCADALRHVEKLQRSFGKHKVLVLQEPTMSNRVAFAWTGDAVPRDADAARAALERLPTRLRKALAPEFAALAQARRSVR</sequence>
<evidence type="ECO:0000256" key="4">
    <source>
        <dbReference type="PROSITE-ProRule" id="PRU00354"/>
    </source>
</evidence>
<gene>
    <name evidence="7" type="ORF">E2F46_00245</name>
</gene>
<evidence type="ECO:0000256" key="5">
    <source>
        <dbReference type="SAM" id="MobiDB-lite"/>
    </source>
</evidence>
<evidence type="ECO:0000256" key="1">
    <source>
        <dbReference type="ARBA" id="ARBA00007867"/>
    </source>
</evidence>
<evidence type="ECO:0000313" key="8">
    <source>
        <dbReference type="Proteomes" id="UP000294796"/>
    </source>
</evidence>
<name>A0A4V3AMW7_9GAMM</name>
<keyword evidence="2 4" id="KW-0808">Transferase</keyword>
<reference evidence="7 8" key="1">
    <citation type="submission" date="2019-03" db="EMBL/GenBank/DDBJ databases">
        <title>Luteimonas zhaokaii sp.nov., isolated from the rectal contents of Plateau pika in Yushu, Qinghai Province, China.</title>
        <authorList>
            <person name="Zhang G."/>
        </authorList>
    </citation>
    <scope>NUCLEOTIDE SEQUENCE [LARGE SCALE GENOMIC DNA]</scope>
    <source>
        <strain evidence="7 8">B9</strain>
    </source>
</reference>
<dbReference type="GO" id="GO:0016740">
    <property type="term" value="F:transferase activity"/>
    <property type="evidence" value="ECO:0007669"/>
    <property type="project" value="UniProtKB-UniRule"/>
</dbReference>
<dbReference type="SUPFAM" id="SSF53335">
    <property type="entry name" value="S-adenosyl-L-methionine-dependent methyltransferases"/>
    <property type="match status" value="1"/>
</dbReference>
<evidence type="ECO:0000256" key="2">
    <source>
        <dbReference type="ARBA" id="ARBA00022679"/>
    </source>
</evidence>
<feature type="domain" description="PABS" evidence="6">
    <location>
        <begin position="84"/>
        <end position="235"/>
    </location>
</feature>
<dbReference type="EMBL" id="SMTF01000001">
    <property type="protein sequence ID" value="TDK28365.1"/>
    <property type="molecule type" value="Genomic_DNA"/>
</dbReference>
<feature type="active site" description="Proton acceptor" evidence="4">
    <location>
        <position position="153"/>
    </location>
</feature>
<evidence type="ECO:0000313" key="7">
    <source>
        <dbReference type="EMBL" id="TDK28365.1"/>
    </source>
</evidence>
<dbReference type="Pfam" id="PF01564">
    <property type="entry name" value="Spermine_synth"/>
    <property type="match status" value="1"/>
</dbReference>
<protein>
    <submittedName>
        <fullName evidence="7">Transferase</fullName>
    </submittedName>
</protein>
<dbReference type="PANTHER" id="PTHR43317:SF11">
    <property type="entry name" value="POLYAMINE AMINOPROPYLTRANSFERASE 2"/>
    <property type="match status" value="1"/>
</dbReference>
<dbReference type="Proteomes" id="UP000294796">
    <property type="component" value="Unassembled WGS sequence"/>
</dbReference>
<evidence type="ECO:0000259" key="6">
    <source>
        <dbReference type="PROSITE" id="PS51006"/>
    </source>
</evidence>
<comment type="caution">
    <text evidence="7">The sequence shown here is derived from an EMBL/GenBank/DDBJ whole genome shotgun (WGS) entry which is preliminary data.</text>
</comment>
<dbReference type="Gene3D" id="3.40.50.150">
    <property type="entry name" value="Vaccinia Virus protein VP39"/>
    <property type="match status" value="1"/>
</dbReference>
<dbReference type="PANTHER" id="PTHR43317">
    <property type="entry name" value="THERMOSPERMINE SYNTHASE ACAULIS5"/>
    <property type="match status" value="1"/>
</dbReference>
<keyword evidence="8" id="KW-1185">Reference proteome</keyword>
<dbReference type="GO" id="GO:0006596">
    <property type="term" value="P:polyamine biosynthetic process"/>
    <property type="evidence" value="ECO:0007669"/>
    <property type="project" value="UniProtKB-UniRule"/>
</dbReference>
<evidence type="ECO:0000256" key="3">
    <source>
        <dbReference type="ARBA" id="ARBA00023115"/>
    </source>
</evidence>